<proteinExistence type="predicted"/>
<reference evidence="1" key="2">
    <citation type="journal article" date="2015" name="Data Brief">
        <title>Shoot transcriptome of the giant reed, Arundo donax.</title>
        <authorList>
            <person name="Barrero R.A."/>
            <person name="Guerrero F.D."/>
            <person name="Moolhuijzen P."/>
            <person name="Goolsby J.A."/>
            <person name="Tidwell J."/>
            <person name="Bellgard S.E."/>
            <person name="Bellgard M.I."/>
        </authorList>
    </citation>
    <scope>NUCLEOTIDE SEQUENCE</scope>
    <source>
        <tissue evidence="1">Shoot tissue taken approximately 20 cm above the soil surface</tissue>
    </source>
</reference>
<protein>
    <submittedName>
        <fullName evidence="1">FENR2</fullName>
    </submittedName>
</protein>
<name>A0A0A9GYD7_ARUDO</name>
<accession>A0A0A9GYD7</accession>
<sequence>MRGSRLLWVFSRRNHTETLALPVRHIATMVNDDMASLSRSFGTYKPLHRDNGGRVRFLWLVCVERWLLGILQMEWRNSDLTLALLLN</sequence>
<evidence type="ECO:0000313" key="1">
    <source>
        <dbReference type="EMBL" id="JAE28559.1"/>
    </source>
</evidence>
<dbReference type="EMBL" id="GBRH01169337">
    <property type="protein sequence ID" value="JAE28559.1"/>
    <property type="molecule type" value="Transcribed_RNA"/>
</dbReference>
<reference evidence="1" key="1">
    <citation type="submission" date="2014-09" db="EMBL/GenBank/DDBJ databases">
        <authorList>
            <person name="Magalhaes I.L.F."/>
            <person name="Oliveira U."/>
            <person name="Santos F.R."/>
            <person name="Vidigal T.H.D.A."/>
            <person name="Brescovit A.D."/>
            <person name="Santos A.J."/>
        </authorList>
    </citation>
    <scope>NUCLEOTIDE SEQUENCE</scope>
    <source>
        <tissue evidence="1">Shoot tissue taken approximately 20 cm above the soil surface</tissue>
    </source>
</reference>
<organism evidence="1">
    <name type="scientific">Arundo donax</name>
    <name type="common">Giant reed</name>
    <name type="synonym">Donax arundinaceus</name>
    <dbReference type="NCBI Taxonomy" id="35708"/>
    <lineage>
        <taxon>Eukaryota</taxon>
        <taxon>Viridiplantae</taxon>
        <taxon>Streptophyta</taxon>
        <taxon>Embryophyta</taxon>
        <taxon>Tracheophyta</taxon>
        <taxon>Spermatophyta</taxon>
        <taxon>Magnoliopsida</taxon>
        <taxon>Liliopsida</taxon>
        <taxon>Poales</taxon>
        <taxon>Poaceae</taxon>
        <taxon>PACMAD clade</taxon>
        <taxon>Arundinoideae</taxon>
        <taxon>Arundineae</taxon>
        <taxon>Arundo</taxon>
    </lineage>
</organism>
<dbReference type="AlphaFoldDB" id="A0A0A9GYD7"/>